<dbReference type="InterPro" id="IPR058939">
    <property type="entry name" value="Mtase_EDM2"/>
</dbReference>
<comment type="subcellular location">
    <subcellularLocation>
        <location evidence="1">Nucleus</location>
    </subcellularLocation>
</comment>
<sequence>MEFSDDEGETVAQSVSTYHFVDDKDELISFSVLPVQWCEDEKLDSINNVVFLSGTADDGFQKIYKQVTAWKFDLSDLQPQVSVLSKEGNWIKLLKPRKSFEDTVRTILVTLHCLHFVKKNPEVMRKPLWDRLRKIFSSYEVVPSENDLLDHLPLIKAAVEQDEILSKSQYLTEFLENPLQRSTFDEDTHSGLDAKRDFIADDDEDFDEIGAADEETELFDSVCAFCDNGGELLCCEGRCIRSFHATVDAGVESNCKSLGLTNDQVKAMQTFLCLNCQQSKHQCFACGKLGSSDKSLGPEVFHCVSATCGYFYHPECVAKLLHPLDEAEAEELQKRISGGESFTCPAHRCRKCNQGENKDIRELQFAVCRRCPRAYHRQCLPKKIVFDGSEGDDLARAWDGLLPNNRVLIYCLRHKIDENLETPIRNHIIFPGVGEKKDARLLDLLSRKRKALEKRSIGTEDLPKERIVSKVPKLGMSSDVKHSDSIMKRDKLEKSFLESEKPKVPDVSRKHFRDSMKRDMSSAADKFRVSSGKERFDSSSMKKPISSRPDGITKSAPPKTSTTVTLDEVRKKKIMSIMERTKSSVTLEDVVRSHNLPSTYATSLKNVVDKIITQGKVEGSVEAVRAALQKLEAGCSVDDARQICEPEIIKQLFRWKSKLKVYLAPFIHGKRYTSFGRHFTKVEKLKEIVDKLHWYTQDGDTIVDFCCGANDFSCIMKQKLEETGKRRCSFKNFDIIQPKNDFCFEKRDWMTVRPNELPKGDNLIMGLNPPFGVKASLANSFIDNALKCNPKLLILIVPPETERLDRKKLASAYDLIWEDDQQLSGKSFYLPGSVDVNDNQMEQWNNKPPPLYLWSRSDWTVRHKATALKRGHLCKEQEGLLMTGNYSEVQGHTCKDVEDSHMKENYSEVQFSEDMDISPVHDYCEKVNQNKSMPERIVPSIQDSNREYHSYQRKSSQQSSQQSLAGEDKGKHSRHMAEIQADSRNSVEGHSNEALDISNREASEDVQHFQPCVSGLEYRTGYSDMGCEDPNGSARRYSSDGIALTRGDTSMGTNFGQQYNVRGVDYSQTAYTTELDEHRKRTDIHQLLRQYGGASTGPLFPSNHYPSQDGVYGGVGSVSTPYRLSSLVPESAYGRVNSSTMQRYAPRLDELNHVRNGIGGQMPLNGGGSMFDTLGSQYTPGSYPGNRPNISGFAPGPPRPSSHHNSSGWLND</sequence>
<dbReference type="InterPro" id="IPR055198">
    <property type="entry name" value="NSD_PHD"/>
</dbReference>
<dbReference type="SMART" id="SM00249">
    <property type="entry name" value="PHD"/>
    <property type="match status" value="3"/>
</dbReference>
<feature type="compositionally biased region" description="Polar residues" evidence="7">
    <location>
        <begin position="1203"/>
        <end position="1212"/>
    </location>
</feature>
<feature type="region of interest" description="Disordered" evidence="7">
    <location>
        <begin position="947"/>
        <end position="992"/>
    </location>
</feature>
<dbReference type="InterPro" id="IPR001965">
    <property type="entry name" value="Znf_PHD"/>
</dbReference>
<dbReference type="PANTHER" id="PTHR46235:SF3">
    <property type="entry name" value="PHD FINGER-CONTAINING PROTEIN DDB_G0268158"/>
    <property type="match status" value="1"/>
</dbReference>
<dbReference type="FunCoup" id="A0A2G5FB84">
    <property type="interactions" value="1797"/>
</dbReference>
<dbReference type="Pfam" id="PF22908">
    <property type="entry name" value="PHD_NSD"/>
    <property type="match status" value="1"/>
</dbReference>
<dbReference type="Pfam" id="PF23004">
    <property type="entry name" value="PHDvar_NSD"/>
    <property type="match status" value="1"/>
</dbReference>
<dbReference type="InterPro" id="IPR022702">
    <property type="entry name" value="Cytosine_MeTrfase1_RFD"/>
</dbReference>
<feature type="domain" description="Zinc finger PHD-type" evidence="8">
    <location>
        <begin position="349"/>
        <end position="415"/>
    </location>
</feature>
<feature type="domain" description="Zinc finger PHD-type" evidence="8">
    <location>
        <begin position="222"/>
        <end position="277"/>
    </location>
</feature>
<evidence type="ECO:0000256" key="1">
    <source>
        <dbReference type="ARBA" id="ARBA00004123"/>
    </source>
</evidence>
<keyword evidence="2" id="KW-0479">Metal-binding</keyword>
<keyword evidence="4" id="KW-0863">Zinc-finger</keyword>
<dbReference type="Gene3D" id="3.30.40.10">
    <property type="entry name" value="Zinc/RING finger domain, C3HC4 (zinc finger)"/>
    <property type="match status" value="2"/>
</dbReference>
<dbReference type="CDD" id="cd15566">
    <property type="entry name" value="PHD3_NSD"/>
    <property type="match status" value="1"/>
</dbReference>
<keyword evidence="3" id="KW-0677">Repeat</keyword>
<evidence type="ECO:0000259" key="8">
    <source>
        <dbReference type="SMART" id="SM00249"/>
    </source>
</evidence>
<dbReference type="GO" id="GO:0006338">
    <property type="term" value="P:chromatin remodeling"/>
    <property type="evidence" value="ECO:0007669"/>
    <property type="project" value="UniProtKB-ARBA"/>
</dbReference>
<dbReference type="InParanoid" id="A0A2G5FB84"/>
<dbReference type="InterPro" id="IPR013083">
    <property type="entry name" value="Znf_RING/FYVE/PHD"/>
</dbReference>
<dbReference type="AlphaFoldDB" id="A0A2G5FB84"/>
<evidence type="ECO:0000313" key="9">
    <source>
        <dbReference type="EMBL" id="PIA65279.1"/>
    </source>
</evidence>
<evidence type="ECO:0000256" key="7">
    <source>
        <dbReference type="SAM" id="MobiDB-lite"/>
    </source>
</evidence>
<feature type="domain" description="Zinc finger PHD-type" evidence="8">
    <location>
        <begin position="282"/>
        <end position="348"/>
    </location>
</feature>
<evidence type="ECO:0000256" key="6">
    <source>
        <dbReference type="ARBA" id="ARBA00023242"/>
    </source>
</evidence>
<evidence type="ECO:0000256" key="3">
    <source>
        <dbReference type="ARBA" id="ARBA00022737"/>
    </source>
</evidence>
<dbReference type="Pfam" id="PF26055">
    <property type="entry name" value="Mtase_EDM2"/>
    <property type="match status" value="1"/>
</dbReference>
<feature type="compositionally biased region" description="Basic and acidic residues" evidence="7">
    <location>
        <begin position="513"/>
        <end position="537"/>
    </location>
</feature>
<protein>
    <recommendedName>
        <fullName evidence="8">Zinc finger PHD-type domain-containing protein</fullName>
    </recommendedName>
</protein>
<dbReference type="CDD" id="cd15565">
    <property type="entry name" value="PHD2_NSD"/>
    <property type="match status" value="1"/>
</dbReference>
<dbReference type="InterPro" id="IPR055197">
    <property type="entry name" value="PHDvar_NSD"/>
</dbReference>
<dbReference type="OrthoDB" id="21264at2759"/>
<dbReference type="Proteomes" id="UP000230069">
    <property type="component" value="Unassembled WGS sequence"/>
</dbReference>
<dbReference type="Pfam" id="PF12047">
    <property type="entry name" value="DNMT1-RFD"/>
    <property type="match status" value="1"/>
</dbReference>
<proteinExistence type="predicted"/>
<organism evidence="9 10">
    <name type="scientific">Aquilegia coerulea</name>
    <name type="common">Rocky mountain columbine</name>
    <dbReference type="NCBI Taxonomy" id="218851"/>
    <lineage>
        <taxon>Eukaryota</taxon>
        <taxon>Viridiplantae</taxon>
        <taxon>Streptophyta</taxon>
        <taxon>Embryophyta</taxon>
        <taxon>Tracheophyta</taxon>
        <taxon>Spermatophyta</taxon>
        <taxon>Magnoliopsida</taxon>
        <taxon>Ranunculales</taxon>
        <taxon>Ranunculaceae</taxon>
        <taxon>Thalictroideae</taxon>
        <taxon>Aquilegia</taxon>
    </lineage>
</organism>
<name>A0A2G5FB84_AQUCA</name>
<dbReference type="GO" id="GO:0005634">
    <property type="term" value="C:nucleus"/>
    <property type="evidence" value="ECO:0007669"/>
    <property type="project" value="UniProtKB-SubCell"/>
</dbReference>
<evidence type="ECO:0000256" key="2">
    <source>
        <dbReference type="ARBA" id="ARBA00022723"/>
    </source>
</evidence>
<keyword evidence="6" id="KW-0539">Nucleus</keyword>
<dbReference type="EMBL" id="KZ305018">
    <property type="protein sequence ID" value="PIA65279.1"/>
    <property type="molecule type" value="Genomic_DNA"/>
</dbReference>
<reference evidence="9 10" key="1">
    <citation type="submission" date="2017-09" db="EMBL/GenBank/DDBJ databases">
        <title>WGS assembly of Aquilegia coerulea Goldsmith.</title>
        <authorList>
            <person name="Hodges S."/>
            <person name="Kramer E."/>
            <person name="Nordborg M."/>
            <person name="Tomkins J."/>
            <person name="Borevitz J."/>
            <person name="Derieg N."/>
            <person name="Yan J."/>
            <person name="Mihaltcheva S."/>
            <person name="Hayes R.D."/>
            <person name="Rokhsar D."/>
        </authorList>
    </citation>
    <scope>NUCLEOTIDE SEQUENCE [LARGE SCALE GENOMIC DNA]</scope>
    <source>
        <strain evidence="10">cv. Goldsmith</strain>
    </source>
</reference>
<dbReference type="GO" id="GO:0008270">
    <property type="term" value="F:zinc ion binding"/>
    <property type="evidence" value="ECO:0007669"/>
    <property type="project" value="UniProtKB-KW"/>
</dbReference>
<evidence type="ECO:0000313" key="10">
    <source>
        <dbReference type="Proteomes" id="UP000230069"/>
    </source>
</evidence>
<keyword evidence="5" id="KW-0862">Zinc</keyword>
<feature type="region of interest" description="Disordered" evidence="7">
    <location>
        <begin position="513"/>
        <end position="561"/>
    </location>
</feature>
<gene>
    <name evidence="9" type="ORF">AQUCO_00100630v1</name>
</gene>
<accession>A0A2G5FB84</accession>
<dbReference type="STRING" id="218851.A0A2G5FB84"/>
<dbReference type="PANTHER" id="PTHR46235">
    <property type="entry name" value="PHD FINGER-CONTAINING PROTEIN DDB_G0268158"/>
    <property type="match status" value="1"/>
</dbReference>
<keyword evidence="10" id="KW-1185">Reference proteome</keyword>
<evidence type="ECO:0000256" key="5">
    <source>
        <dbReference type="ARBA" id="ARBA00022833"/>
    </source>
</evidence>
<evidence type="ECO:0000256" key="4">
    <source>
        <dbReference type="ARBA" id="ARBA00022771"/>
    </source>
</evidence>
<feature type="region of interest" description="Disordered" evidence="7">
    <location>
        <begin position="1163"/>
        <end position="1212"/>
    </location>
</feature>